<reference evidence="2 3" key="1">
    <citation type="journal article" date="2018" name="Genome Announc.">
        <title>Draft Genome Sequence of Lactococcus sp. Strain NtB2 (JCM 32569), Isolated from the Gut of the Higher Termite Nasutitermes takasagoensis.</title>
        <authorList>
            <person name="Noda S."/>
            <person name="Aihara C."/>
            <person name="Yuki M."/>
            <person name="Ohkuma M."/>
        </authorList>
    </citation>
    <scope>NUCLEOTIDE SEQUENCE [LARGE SCALE GENOMIC DNA]</scope>
    <source>
        <strain evidence="2 3">NtB2</strain>
    </source>
</reference>
<feature type="domain" description="Aminoglycoside phosphotransferase" evidence="1">
    <location>
        <begin position="43"/>
        <end position="194"/>
    </location>
</feature>
<comment type="caution">
    <text evidence="2">The sequence shown here is derived from an EMBL/GenBank/DDBJ whole genome shotgun (WGS) entry which is preliminary data.</text>
</comment>
<keyword evidence="3" id="KW-1185">Reference proteome</keyword>
<proteinExistence type="predicted"/>
<dbReference type="GO" id="GO:0016740">
    <property type="term" value="F:transferase activity"/>
    <property type="evidence" value="ECO:0007669"/>
    <property type="project" value="UniProtKB-KW"/>
</dbReference>
<dbReference type="Pfam" id="PF01636">
    <property type="entry name" value="APH"/>
    <property type="match status" value="1"/>
</dbReference>
<dbReference type="InterPro" id="IPR052077">
    <property type="entry name" value="CcrZ_PhaseVar_Mediator"/>
</dbReference>
<dbReference type="AlphaFoldDB" id="A0A2R5HF23"/>
<gene>
    <name evidence="2" type="ORF">NtB2_00783</name>
</gene>
<evidence type="ECO:0000313" key="2">
    <source>
        <dbReference type="EMBL" id="GBG96659.1"/>
    </source>
</evidence>
<dbReference type="PANTHER" id="PTHR40086">
    <property type="entry name" value="PHOSPHOTRANSFERASE YTMP-RELATED"/>
    <property type="match status" value="1"/>
</dbReference>
<dbReference type="Gene3D" id="3.90.1200.10">
    <property type="match status" value="1"/>
</dbReference>
<keyword evidence="2" id="KW-0808">Transferase</keyword>
<dbReference type="Proteomes" id="UP000245021">
    <property type="component" value="Unassembled WGS sequence"/>
</dbReference>
<dbReference type="OrthoDB" id="3171511at2"/>
<dbReference type="PANTHER" id="PTHR40086:SF1">
    <property type="entry name" value="CELL CYCLE REGULATOR CCRZ"/>
    <property type="match status" value="1"/>
</dbReference>
<dbReference type="InterPro" id="IPR011009">
    <property type="entry name" value="Kinase-like_dom_sf"/>
</dbReference>
<dbReference type="InterPro" id="IPR002575">
    <property type="entry name" value="Aminoglycoside_PTrfase"/>
</dbReference>
<name>A0A2R5HF23_9LACT</name>
<evidence type="ECO:0000313" key="3">
    <source>
        <dbReference type="Proteomes" id="UP000245021"/>
    </source>
</evidence>
<dbReference type="RefSeq" id="WP_109245636.1">
    <property type="nucleotide sequence ID" value="NZ_BFFO01000004.1"/>
</dbReference>
<dbReference type="SUPFAM" id="SSF56112">
    <property type="entry name" value="Protein kinase-like (PK-like)"/>
    <property type="match status" value="1"/>
</dbReference>
<sequence>MNWDMTPIKGSSGNAYSARVDKERLFIKKNGNPFLASIVMEGITPRVLWTSRTIEGDTLSAQPWISGHTLSPDDMTDTQINVILSHLHRSHKLVESYKKMGSQLVTPAVLLEQAENSVDLLKTNSYLTKVIAELKASIPELKEDEIRVVHGDVNHKNWMLEDKTQKLYLVDWDTVFLSDPCVDIAHILSHYIKPSDWKAWLQYSGYVPTDKLMEKIAWYGKLSFLRQIAVDAGHGDLKNVNEEILALRAFNDLF</sequence>
<organism evidence="2 3">
    <name type="scientific">Lactococcus termiticola</name>
    <dbReference type="NCBI Taxonomy" id="2169526"/>
    <lineage>
        <taxon>Bacteria</taxon>
        <taxon>Bacillati</taxon>
        <taxon>Bacillota</taxon>
        <taxon>Bacilli</taxon>
        <taxon>Lactobacillales</taxon>
        <taxon>Streptococcaceae</taxon>
        <taxon>Lactococcus</taxon>
    </lineage>
</organism>
<protein>
    <submittedName>
        <fullName evidence="2">Aminoglycoside phosphotransferase</fullName>
    </submittedName>
</protein>
<accession>A0A2R5HF23</accession>
<dbReference type="EMBL" id="BFFO01000004">
    <property type="protein sequence ID" value="GBG96659.1"/>
    <property type="molecule type" value="Genomic_DNA"/>
</dbReference>
<evidence type="ECO:0000259" key="1">
    <source>
        <dbReference type="Pfam" id="PF01636"/>
    </source>
</evidence>